<evidence type="ECO:0000256" key="5">
    <source>
        <dbReference type="ARBA" id="ARBA00022840"/>
    </source>
</evidence>
<dbReference type="EMBL" id="CP002780">
    <property type="protein sequence ID" value="AEG58556.1"/>
    <property type="molecule type" value="Genomic_DNA"/>
</dbReference>
<dbReference type="CDD" id="cd00009">
    <property type="entry name" value="AAA"/>
    <property type="match status" value="1"/>
</dbReference>
<dbReference type="InterPro" id="IPR001270">
    <property type="entry name" value="ClpA/B"/>
</dbReference>
<evidence type="ECO:0000256" key="4">
    <source>
        <dbReference type="ARBA" id="ARBA00022741"/>
    </source>
</evidence>
<evidence type="ECO:0000256" key="11">
    <source>
        <dbReference type="RuleBase" id="RU362034"/>
    </source>
</evidence>
<evidence type="ECO:0000256" key="2">
    <source>
        <dbReference type="ARBA" id="ARBA00008675"/>
    </source>
</evidence>
<feature type="coiled-coil region" evidence="11">
    <location>
        <begin position="413"/>
        <end position="534"/>
    </location>
</feature>
<dbReference type="InterPro" id="IPR003959">
    <property type="entry name" value="ATPase_AAA_core"/>
</dbReference>
<dbReference type="InterPro" id="IPR027417">
    <property type="entry name" value="P-loop_NTPase"/>
</dbReference>
<dbReference type="NCBIfam" id="TIGR03346">
    <property type="entry name" value="chaperone_ClpB"/>
    <property type="match status" value="1"/>
</dbReference>
<dbReference type="Pfam" id="PF00004">
    <property type="entry name" value="AAA"/>
    <property type="match status" value="1"/>
</dbReference>
<evidence type="ECO:0000256" key="1">
    <source>
        <dbReference type="ARBA" id="ARBA00004496"/>
    </source>
</evidence>
<comment type="similarity">
    <text evidence="2 10">Belongs to the ClpA/ClpB family.</text>
</comment>
<dbReference type="Pfam" id="PF10431">
    <property type="entry name" value="ClpB_D2-small"/>
    <property type="match status" value="1"/>
</dbReference>
<dbReference type="GO" id="GO:0005524">
    <property type="term" value="F:ATP binding"/>
    <property type="evidence" value="ECO:0007669"/>
    <property type="project" value="UniProtKB-UniRule"/>
</dbReference>
<dbReference type="eggNOG" id="COG0542">
    <property type="taxonomic scope" value="Bacteria"/>
</dbReference>
<protein>
    <recommendedName>
        <fullName evidence="11">Chaperone protein ClpB</fullName>
    </recommendedName>
</protein>
<keyword evidence="11" id="KW-0963">Cytoplasm</keyword>
<dbReference type="InterPro" id="IPR018368">
    <property type="entry name" value="ClpA/B_CS1"/>
</dbReference>
<accession>F6DNL6</accession>
<dbReference type="SUPFAM" id="SSF52540">
    <property type="entry name" value="P-loop containing nucleoside triphosphate hydrolases"/>
    <property type="match status" value="2"/>
</dbReference>
<keyword evidence="5 10" id="KW-0067">ATP-binding</keyword>
<proteinExistence type="inferred from homology"/>
<evidence type="ECO:0000256" key="7">
    <source>
        <dbReference type="ARBA" id="ARBA00023186"/>
    </source>
</evidence>
<dbReference type="GO" id="GO:0034605">
    <property type="term" value="P:cellular response to heat"/>
    <property type="evidence" value="ECO:0007669"/>
    <property type="project" value="TreeGrafter"/>
</dbReference>
<dbReference type="Gene3D" id="3.40.50.300">
    <property type="entry name" value="P-loop containing nucleotide triphosphate hydrolases"/>
    <property type="match status" value="3"/>
</dbReference>
<dbReference type="InterPro" id="IPR017730">
    <property type="entry name" value="Chaperonin_ClpB"/>
</dbReference>
<dbReference type="PANTHER" id="PTHR11638:SF18">
    <property type="entry name" value="HEAT SHOCK PROTEIN 104"/>
    <property type="match status" value="1"/>
</dbReference>
<dbReference type="RefSeq" id="WP_013840333.1">
    <property type="nucleotide sequence ID" value="NC_015589.1"/>
</dbReference>
<gene>
    <name evidence="11" type="primary">clpB</name>
    <name evidence="13" type="ordered locus">Desru_0259</name>
</gene>
<dbReference type="Gene3D" id="1.10.8.60">
    <property type="match status" value="1"/>
</dbReference>
<dbReference type="HOGENOM" id="CLU_005070_4_0_9"/>
<feature type="domain" description="Clp R" evidence="12">
    <location>
        <begin position="3"/>
        <end position="147"/>
    </location>
</feature>
<dbReference type="GO" id="GO:0042026">
    <property type="term" value="P:protein refolding"/>
    <property type="evidence" value="ECO:0007669"/>
    <property type="project" value="UniProtKB-UniRule"/>
</dbReference>
<dbReference type="InterPro" id="IPR028299">
    <property type="entry name" value="ClpA/B_CS2"/>
</dbReference>
<evidence type="ECO:0000256" key="10">
    <source>
        <dbReference type="RuleBase" id="RU004432"/>
    </source>
</evidence>
<keyword evidence="11" id="KW-0346">Stress response</keyword>
<comment type="subcellular location">
    <subcellularLocation>
        <location evidence="1 11">Cytoplasm</location>
    </subcellularLocation>
</comment>
<dbReference type="PROSITE" id="PS51903">
    <property type="entry name" value="CLP_R"/>
    <property type="match status" value="1"/>
</dbReference>
<dbReference type="SUPFAM" id="SSF81923">
    <property type="entry name" value="Double Clp-N motif"/>
    <property type="match status" value="1"/>
</dbReference>
<dbReference type="InterPro" id="IPR041546">
    <property type="entry name" value="ClpA/ClpB_AAA_lid"/>
</dbReference>
<keyword evidence="3 9" id="KW-0677">Repeat</keyword>
<evidence type="ECO:0000313" key="13">
    <source>
        <dbReference type="EMBL" id="AEG58556.1"/>
    </source>
</evidence>
<dbReference type="Proteomes" id="UP000009234">
    <property type="component" value="Chromosome"/>
</dbReference>
<dbReference type="SMART" id="SM00382">
    <property type="entry name" value="AAA"/>
    <property type="match status" value="2"/>
</dbReference>
<keyword evidence="7 10" id="KW-0143">Chaperone</keyword>
<dbReference type="FunFam" id="3.40.50.300:FF:000025">
    <property type="entry name" value="ATP-dependent Clp protease subunit"/>
    <property type="match status" value="1"/>
</dbReference>
<dbReference type="PROSITE" id="PS00871">
    <property type="entry name" value="CLPAB_2"/>
    <property type="match status" value="1"/>
</dbReference>
<sequence length="866" mass="97264">MDFNRYTQKSREAVSAAQNLAAQRHQQEINGKHLLAALLTQEGGMAPRFLEHAGVSAATLQNLVEDLLRRSPAVHGYEGSLRLGTGLARVFSQAEKEAREMKDQYVSVEHLLIALVDEGEQELKEIFRRVGLTREILLNSLKSIRGNQQVTSENPEETYEALEKYGRDLTQLARDGKLDPVIGRDDEIRRTIEILSRRTKNNPVLIGEPGVGKTAIVEGLARRIVAGDVPEGLKNKLVIALDMGALIAGAKYRGEFEERLKAVLKEVQKSEGRIILFIDELHTVVGAGAAEGAMDAGNLLKPMLARGELRAIGATTLDEYRKHVEKDAALERRFQPVLVNPPSIEDTISILRGLKERYEVHHGVRIQDSALVAAATLSDRYISDRFLPDKAIDLMDEAAARLRTEIDSMPTTLDEITRRVMRLEIEEAALKKEKDALSQERLEKLQEQLAELKAEADVMRTQWQVEKQAISRVRQLKKEIENTKLEIEKAERDYDLNRMAELSYGKLPDLERRLKSEEELLAGKQKNAMLLKEEVDEEDIARVVSRWTGVPLSKLLEGEREKLIHLDEVLHQRVIGQDQAVQAVADAVLRARAGIKDPNRPIGSFIFLGPTGVGKTELARALAQALFDDERNIIRIDMSEYMEKHTVSRLIGAPPGYVGYDEGGQLTEAVRRRPYSVILFDEIEKAHHDVFNVMLQILDDGRLTDGQGRTINFKNTVIIMTSNIGSHEILDFQKSGSRDDEKMKATVMALLQKHFRPEFLNRVDETVVFHGLEPGHMRKITALLLKGLANRLKNTAHMELTWTENALVYLANKGYEPSFGARPLKRLIQQEVETPLSRMIVKGEIKPGAQVEVGVDQGQIQINSGK</sequence>
<dbReference type="PROSITE" id="PS00870">
    <property type="entry name" value="CLPAB_1"/>
    <property type="match status" value="1"/>
</dbReference>
<comment type="subunit">
    <text evidence="8">Homohexamer. The oligomerization is ATP-dependent.</text>
</comment>
<reference evidence="14" key="1">
    <citation type="submission" date="2011-05" db="EMBL/GenBank/DDBJ databases">
        <title>Complete sequence of Desulfotomaculum ruminis DSM 2154.</title>
        <authorList>
            <person name="Lucas S."/>
            <person name="Copeland A."/>
            <person name="Lapidus A."/>
            <person name="Cheng J.-F."/>
            <person name="Goodwin L."/>
            <person name="Pitluck S."/>
            <person name="Lu M."/>
            <person name="Detter J.C."/>
            <person name="Han C."/>
            <person name="Tapia R."/>
            <person name="Land M."/>
            <person name="Hauser L."/>
            <person name="Kyrpides N."/>
            <person name="Ivanova N."/>
            <person name="Mikhailova N."/>
            <person name="Pagani I."/>
            <person name="Stams A.J.M."/>
            <person name="Plugge C.M."/>
            <person name="Muyzer G."/>
            <person name="Kuever J."/>
            <person name="Parshina S.N."/>
            <person name="Ivanova A.E."/>
            <person name="Nazina T.N."/>
            <person name="Brambilla E."/>
            <person name="Spring S."/>
            <person name="Klenk H.-P."/>
            <person name="Woyke T."/>
        </authorList>
    </citation>
    <scope>NUCLEOTIDE SEQUENCE [LARGE SCALE GENOMIC DNA]</scope>
    <source>
        <strain evidence="14">ATCC 23193 / DSM 2154 / NCIB 8452 / DL</strain>
    </source>
</reference>
<dbReference type="Gene3D" id="1.10.1780.10">
    <property type="entry name" value="Clp, N-terminal domain"/>
    <property type="match status" value="1"/>
</dbReference>
<evidence type="ECO:0000256" key="8">
    <source>
        <dbReference type="ARBA" id="ARBA00026057"/>
    </source>
</evidence>
<comment type="subunit">
    <text evidence="11">Homohexamer; The oligomerization is ATP-dependent.</text>
</comment>
<dbReference type="Pfam" id="PF07724">
    <property type="entry name" value="AAA_2"/>
    <property type="match status" value="1"/>
</dbReference>
<dbReference type="GO" id="GO:0016887">
    <property type="term" value="F:ATP hydrolysis activity"/>
    <property type="evidence" value="ECO:0007669"/>
    <property type="project" value="InterPro"/>
</dbReference>
<evidence type="ECO:0000256" key="9">
    <source>
        <dbReference type="PROSITE-ProRule" id="PRU01251"/>
    </source>
</evidence>
<dbReference type="SMART" id="SM01086">
    <property type="entry name" value="ClpB_D2-small"/>
    <property type="match status" value="1"/>
</dbReference>
<reference evidence="13 14" key="2">
    <citation type="journal article" date="2012" name="Stand. Genomic Sci.">
        <title>Complete genome sequence of the sulfate-reducing firmicute Desulfotomaculum ruminis type strain (DL(T)).</title>
        <authorList>
            <person name="Spring S."/>
            <person name="Visser M."/>
            <person name="Lu M."/>
            <person name="Copeland A."/>
            <person name="Lapidus A."/>
            <person name="Lucas S."/>
            <person name="Cheng J.F."/>
            <person name="Han C."/>
            <person name="Tapia R."/>
            <person name="Goodwin L.A."/>
            <person name="Pitluck S."/>
            <person name="Ivanova N."/>
            <person name="Land M."/>
            <person name="Hauser L."/>
            <person name="Larimer F."/>
            <person name="Rohde M."/>
            <person name="Goker M."/>
            <person name="Detter J.C."/>
            <person name="Kyrpides N.C."/>
            <person name="Woyke T."/>
            <person name="Schaap P.J."/>
            <person name="Plugge C.M."/>
            <person name="Muyzer G."/>
            <person name="Kuever J."/>
            <person name="Pereira I.A."/>
            <person name="Parshina S.N."/>
            <person name="Bernier-Latmani R."/>
            <person name="Stams A.J."/>
            <person name="Klenk H.P."/>
        </authorList>
    </citation>
    <scope>NUCLEOTIDE SEQUENCE [LARGE SCALE GENOMIC DNA]</scope>
    <source>
        <strain evidence="14">ATCC 23193 / DSM 2154 / NCIB 8452 / DL</strain>
    </source>
</reference>
<evidence type="ECO:0000313" key="14">
    <source>
        <dbReference type="Proteomes" id="UP000009234"/>
    </source>
</evidence>
<dbReference type="InterPro" id="IPR050130">
    <property type="entry name" value="ClpA_ClpB"/>
</dbReference>
<evidence type="ECO:0000259" key="12">
    <source>
        <dbReference type="PROSITE" id="PS51903"/>
    </source>
</evidence>
<organism evidence="13 14">
    <name type="scientific">Desulforamulus ruminis (strain ATCC 23193 / DSM 2154 / NCIMB 8452 / DL)</name>
    <name type="common">Desulfotomaculum ruminis</name>
    <dbReference type="NCBI Taxonomy" id="696281"/>
    <lineage>
        <taxon>Bacteria</taxon>
        <taxon>Bacillati</taxon>
        <taxon>Bacillota</taxon>
        <taxon>Clostridia</taxon>
        <taxon>Eubacteriales</taxon>
        <taxon>Peptococcaceae</taxon>
        <taxon>Desulforamulus</taxon>
    </lineage>
</organism>
<dbReference type="FunFam" id="3.40.50.300:FF:000120">
    <property type="entry name" value="ATP-dependent chaperone ClpB"/>
    <property type="match status" value="1"/>
</dbReference>
<keyword evidence="4 10" id="KW-0547">Nucleotide-binding</keyword>
<dbReference type="PANTHER" id="PTHR11638">
    <property type="entry name" value="ATP-DEPENDENT CLP PROTEASE"/>
    <property type="match status" value="1"/>
</dbReference>
<evidence type="ECO:0000256" key="6">
    <source>
        <dbReference type="ARBA" id="ARBA00023054"/>
    </source>
</evidence>
<dbReference type="Pfam" id="PF17871">
    <property type="entry name" value="AAA_lid_9"/>
    <property type="match status" value="1"/>
</dbReference>
<dbReference type="PRINTS" id="PR00300">
    <property type="entry name" value="CLPPROTEASEA"/>
</dbReference>
<name>F6DNL6_DESRL</name>
<keyword evidence="14" id="KW-1185">Reference proteome</keyword>
<dbReference type="GO" id="GO:0005737">
    <property type="term" value="C:cytoplasm"/>
    <property type="evidence" value="ECO:0007669"/>
    <property type="project" value="UniProtKB-SubCell"/>
</dbReference>
<dbReference type="InterPro" id="IPR036628">
    <property type="entry name" value="Clp_N_dom_sf"/>
</dbReference>
<dbReference type="STRING" id="696281.Desru_0259"/>
<comment type="function">
    <text evidence="11">Part of a stress-induced multi-chaperone system, it is involved in the recovery of the cell from heat-induced damage, in cooperation with DnaK, DnaJ and GrpE.</text>
</comment>
<dbReference type="AlphaFoldDB" id="F6DNL6"/>
<dbReference type="KEGG" id="dru:Desru_0259"/>
<dbReference type="Pfam" id="PF02861">
    <property type="entry name" value="Clp_N"/>
    <property type="match status" value="1"/>
</dbReference>
<dbReference type="InterPro" id="IPR004176">
    <property type="entry name" value="Clp_R_N"/>
</dbReference>
<dbReference type="OrthoDB" id="9803641at2"/>
<keyword evidence="6 11" id="KW-0175">Coiled coil</keyword>
<dbReference type="InterPro" id="IPR019489">
    <property type="entry name" value="Clp_ATPase_C"/>
</dbReference>
<dbReference type="CDD" id="cd19499">
    <property type="entry name" value="RecA-like_ClpB_Hsp104-like"/>
    <property type="match status" value="1"/>
</dbReference>
<dbReference type="FunFam" id="3.40.50.300:FF:000010">
    <property type="entry name" value="Chaperone clpB 1, putative"/>
    <property type="match status" value="1"/>
</dbReference>
<evidence type="ECO:0000256" key="3">
    <source>
        <dbReference type="ARBA" id="ARBA00022737"/>
    </source>
</evidence>
<dbReference type="InterPro" id="IPR003593">
    <property type="entry name" value="AAA+_ATPase"/>
</dbReference>